<organism evidence="2 3">
    <name type="scientific">Candidatus Korobacter versatilis</name>
    <dbReference type="NCBI Taxonomy" id="658062"/>
    <lineage>
        <taxon>Bacteria</taxon>
        <taxon>Pseudomonadati</taxon>
        <taxon>Acidobacteriota</taxon>
        <taxon>Terriglobia</taxon>
        <taxon>Terriglobales</taxon>
        <taxon>Candidatus Korobacteraceae</taxon>
        <taxon>Candidatus Korobacter</taxon>
    </lineage>
</organism>
<protein>
    <submittedName>
        <fullName evidence="2">Uncharacterized protein</fullName>
    </submittedName>
</protein>
<sequence length="75" mass="7694">MIERRLTLAEIFLIGGTRVALGMGVGLLLSGRLSNDQRRAAGIALAVVGGLTTIPLALNVLSKGRAADPDIRAAA</sequence>
<accession>A0A932A723</accession>
<reference evidence="2" key="1">
    <citation type="submission" date="2020-07" db="EMBL/GenBank/DDBJ databases">
        <title>Huge and variable diversity of episymbiotic CPR bacteria and DPANN archaea in groundwater ecosystems.</title>
        <authorList>
            <person name="He C.Y."/>
            <person name="Keren R."/>
            <person name="Whittaker M."/>
            <person name="Farag I.F."/>
            <person name="Doudna J."/>
            <person name="Cate J.H.D."/>
            <person name="Banfield J.F."/>
        </authorList>
    </citation>
    <scope>NUCLEOTIDE SEQUENCE</scope>
    <source>
        <strain evidence="2">NC_groundwater_580_Pr5_B-0.1um_64_19</strain>
    </source>
</reference>
<evidence type="ECO:0000313" key="3">
    <source>
        <dbReference type="Proteomes" id="UP000779809"/>
    </source>
</evidence>
<comment type="caution">
    <text evidence="2">The sequence shown here is derived from an EMBL/GenBank/DDBJ whole genome shotgun (WGS) entry which is preliminary data.</text>
</comment>
<evidence type="ECO:0000256" key="1">
    <source>
        <dbReference type="SAM" id="Phobius"/>
    </source>
</evidence>
<evidence type="ECO:0000313" key="2">
    <source>
        <dbReference type="EMBL" id="MBI2677899.1"/>
    </source>
</evidence>
<keyword evidence="1" id="KW-0812">Transmembrane</keyword>
<gene>
    <name evidence="2" type="ORF">HYX28_03875</name>
</gene>
<dbReference type="Proteomes" id="UP000779809">
    <property type="component" value="Unassembled WGS sequence"/>
</dbReference>
<keyword evidence="1" id="KW-1133">Transmembrane helix</keyword>
<dbReference type="EMBL" id="JACPNR010000005">
    <property type="protein sequence ID" value="MBI2677899.1"/>
    <property type="molecule type" value="Genomic_DNA"/>
</dbReference>
<feature type="transmembrane region" description="Helical" evidence="1">
    <location>
        <begin position="7"/>
        <end position="29"/>
    </location>
</feature>
<dbReference type="AlphaFoldDB" id="A0A932A723"/>
<proteinExistence type="predicted"/>
<feature type="transmembrane region" description="Helical" evidence="1">
    <location>
        <begin position="41"/>
        <end position="62"/>
    </location>
</feature>
<name>A0A932A723_9BACT</name>
<keyword evidence="1" id="KW-0472">Membrane</keyword>